<dbReference type="PANTHER" id="PTHR12302:SF3">
    <property type="entry name" value="SERINE_THREONINE-PROTEIN KINASE 31"/>
    <property type="match status" value="1"/>
</dbReference>
<dbReference type="GO" id="GO:0004519">
    <property type="term" value="F:endonuclease activity"/>
    <property type="evidence" value="ECO:0007669"/>
    <property type="project" value="UniProtKB-KW"/>
</dbReference>
<dbReference type="SUPFAM" id="SSF50199">
    <property type="entry name" value="Staphylococcal nuclease"/>
    <property type="match status" value="1"/>
</dbReference>
<dbReference type="InterPro" id="IPR016071">
    <property type="entry name" value="Staphylococal_nuclease_OB-fold"/>
</dbReference>
<dbReference type="Proteomes" id="UP000288951">
    <property type="component" value="Unassembled WGS sequence"/>
</dbReference>
<dbReference type="AlphaFoldDB" id="A0A437UDA6"/>
<dbReference type="GO" id="GO:0016787">
    <property type="term" value="F:hydrolase activity"/>
    <property type="evidence" value="ECO:0007669"/>
    <property type="project" value="UniProtKB-KW"/>
</dbReference>
<organism evidence="5 6">
    <name type="scientific">Flavobacterium columnare</name>
    <dbReference type="NCBI Taxonomy" id="996"/>
    <lineage>
        <taxon>Bacteria</taxon>
        <taxon>Pseudomonadati</taxon>
        <taxon>Bacteroidota</taxon>
        <taxon>Flavobacteriia</taxon>
        <taxon>Flavobacteriales</taxon>
        <taxon>Flavobacteriaceae</taxon>
        <taxon>Flavobacterium</taxon>
    </lineage>
</organism>
<gene>
    <name evidence="5" type="ORF">EH230_12045</name>
</gene>
<feature type="domain" description="TNase-like" evidence="4">
    <location>
        <begin position="25"/>
        <end position="146"/>
    </location>
</feature>
<dbReference type="InterPro" id="IPR035437">
    <property type="entry name" value="SNase_OB-fold_sf"/>
</dbReference>
<sequence length="162" mass="19021">MKIAAILFFTIFTHNWSLCQTQIPTTFQAKVVGVKDGDTFKVLYNNSEITIRLNHIDCPEKNQPYGKNAKWKASDLCFGKMVKIVSNDKRDHYNRLIAEVFCDNININKELVKNGLAWHFKKYSSNNDYAKLEIQARKLKVGLWQQCNSIPPWQWRKQKIKR</sequence>
<dbReference type="OrthoDB" id="9805504at2"/>
<evidence type="ECO:0000256" key="2">
    <source>
        <dbReference type="ARBA" id="ARBA00022759"/>
    </source>
</evidence>
<dbReference type="RefSeq" id="WP_127823671.1">
    <property type="nucleotide sequence ID" value="NZ_RQSM01000003.1"/>
</dbReference>
<dbReference type="GO" id="GO:0005737">
    <property type="term" value="C:cytoplasm"/>
    <property type="evidence" value="ECO:0007669"/>
    <property type="project" value="TreeGrafter"/>
</dbReference>
<keyword evidence="2" id="KW-0255">Endonuclease</keyword>
<dbReference type="Gene3D" id="2.40.50.90">
    <property type="match status" value="1"/>
</dbReference>
<protein>
    <submittedName>
        <fullName evidence="5">Thermonuclease family protein</fullName>
    </submittedName>
</protein>
<keyword evidence="3" id="KW-0378">Hydrolase</keyword>
<evidence type="ECO:0000313" key="6">
    <source>
        <dbReference type="Proteomes" id="UP000288951"/>
    </source>
</evidence>
<reference evidence="5" key="1">
    <citation type="submission" date="2018-12" db="EMBL/GenBank/DDBJ databases">
        <title>Draft genome sequence of Flaovobacterium columnare ARS1 isolated from channel catfish in Alabama.</title>
        <authorList>
            <person name="Cai W."/>
            <person name="Arias C."/>
        </authorList>
    </citation>
    <scope>NUCLEOTIDE SEQUENCE [LARGE SCALE GENOMIC DNA]</scope>
    <source>
        <strain evidence="5">ARS1</strain>
    </source>
</reference>
<accession>A0A437UDA6</accession>
<evidence type="ECO:0000256" key="3">
    <source>
        <dbReference type="ARBA" id="ARBA00022801"/>
    </source>
</evidence>
<proteinExistence type="predicted"/>
<dbReference type="Pfam" id="PF00565">
    <property type="entry name" value="SNase"/>
    <property type="match status" value="1"/>
</dbReference>
<evidence type="ECO:0000259" key="4">
    <source>
        <dbReference type="PROSITE" id="PS50830"/>
    </source>
</evidence>
<dbReference type="PANTHER" id="PTHR12302">
    <property type="entry name" value="EBNA2 BINDING PROTEIN P100"/>
    <property type="match status" value="1"/>
</dbReference>
<keyword evidence="1" id="KW-0540">Nuclease</keyword>
<comment type="caution">
    <text evidence="5">The sequence shown here is derived from an EMBL/GenBank/DDBJ whole genome shotgun (WGS) entry which is preliminary data.</text>
</comment>
<evidence type="ECO:0000256" key="1">
    <source>
        <dbReference type="ARBA" id="ARBA00022722"/>
    </source>
</evidence>
<dbReference type="EMBL" id="RQSM01000003">
    <property type="protein sequence ID" value="RVU91571.1"/>
    <property type="molecule type" value="Genomic_DNA"/>
</dbReference>
<dbReference type="SMART" id="SM00318">
    <property type="entry name" value="SNc"/>
    <property type="match status" value="1"/>
</dbReference>
<dbReference type="PROSITE" id="PS50830">
    <property type="entry name" value="TNASE_3"/>
    <property type="match status" value="1"/>
</dbReference>
<name>A0A437UDA6_9FLAO</name>
<keyword evidence="6" id="KW-1185">Reference proteome</keyword>
<evidence type="ECO:0000313" key="5">
    <source>
        <dbReference type="EMBL" id="RVU91571.1"/>
    </source>
</evidence>